<comment type="caution">
    <text evidence="3">The sequence shown here is derived from an EMBL/GenBank/DDBJ whole genome shotgun (WGS) entry which is preliminary data.</text>
</comment>
<feature type="chain" id="PRO_5040984274" evidence="2">
    <location>
        <begin position="21"/>
        <end position="140"/>
    </location>
</feature>
<evidence type="ECO:0000256" key="2">
    <source>
        <dbReference type="SAM" id="SignalP"/>
    </source>
</evidence>
<dbReference type="RefSeq" id="XP_056510475.1">
    <property type="nucleotide sequence ID" value="XM_056657675.1"/>
</dbReference>
<dbReference type="Proteomes" id="UP001141434">
    <property type="component" value="Unassembled WGS sequence"/>
</dbReference>
<organism evidence="3 4">
    <name type="scientific">Penicillium alfredii</name>
    <dbReference type="NCBI Taxonomy" id="1506179"/>
    <lineage>
        <taxon>Eukaryota</taxon>
        <taxon>Fungi</taxon>
        <taxon>Dikarya</taxon>
        <taxon>Ascomycota</taxon>
        <taxon>Pezizomycotina</taxon>
        <taxon>Eurotiomycetes</taxon>
        <taxon>Eurotiomycetidae</taxon>
        <taxon>Eurotiales</taxon>
        <taxon>Aspergillaceae</taxon>
        <taxon>Penicillium</taxon>
    </lineage>
</organism>
<proteinExistence type="predicted"/>
<reference evidence="3" key="2">
    <citation type="journal article" date="2023" name="IMA Fungus">
        <title>Comparative genomic study of the Penicillium genus elucidates a diverse pangenome and 15 lateral gene transfer events.</title>
        <authorList>
            <person name="Petersen C."/>
            <person name="Sorensen T."/>
            <person name="Nielsen M.R."/>
            <person name="Sondergaard T.E."/>
            <person name="Sorensen J.L."/>
            <person name="Fitzpatrick D.A."/>
            <person name="Frisvad J.C."/>
            <person name="Nielsen K.L."/>
        </authorList>
    </citation>
    <scope>NUCLEOTIDE SEQUENCE</scope>
    <source>
        <strain evidence="3">IBT 34128</strain>
    </source>
</reference>
<keyword evidence="2" id="KW-0732">Signal</keyword>
<name>A0A9W9K4A2_9EURO</name>
<evidence type="ECO:0000313" key="4">
    <source>
        <dbReference type="Proteomes" id="UP001141434"/>
    </source>
</evidence>
<accession>A0A9W9K4A2</accession>
<dbReference type="GeneID" id="81396844"/>
<protein>
    <submittedName>
        <fullName evidence="3">Uncharacterized protein</fullName>
    </submittedName>
</protein>
<feature type="region of interest" description="Disordered" evidence="1">
    <location>
        <begin position="28"/>
        <end position="50"/>
    </location>
</feature>
<dbReference type="EMBL" id="JAPMSZ010000009">
    <property type="protein sequence ID" value="KAJ5092280.1"/>
    <property type="molecule type" value="Genomic_DNA"/>
</dbReference>
<evidence type="ECO:0000313" key="3">
    <source>
        <dbReference type="EMBL" id="KAJ5092280.1"/>
    </source>
</evidence>
<keyword evidence="4" id="KW-1185">Reference proteome</keyword>
<sequence length="140" mass="15295">MLFTKTLMMTLSLLATGAIAQENSANQDYRQSGNAGNGVQGNGNGVQGNGAQGTNVWIKFDIKHGRDKSANYQTGNCYNIGDKHTIQGYEIKSDRRVHVTTWSRFYSEGAENTPNWDGPTDGKHKINPTQEVASICIDQA</sequence>
<evidence type="ECO:0000256" key="1">
    <source>
        <dbReference type="SAM" id="MobiDB-lite"/>
    </source>
</evidence>
<dbReference type="OrthoDB" id="3541842at2759"/>
<gene>
    <name evidence="3" type="ORF">NUU61_007150</name>
</gene>
<dbReference type="AlphaFoldDB" id="A0A9W9K4A2"/>
<feature type="signal peptide" evidence="2">
    <location>
        <begin position="1"/>
        <end position="20"/>
    </location>
</feature>
<feature type="compositionally biased region" description="Gly residues" evidence="1">
    <location>
        <begin position="35"/>
        <end position="50"/>
    </location>
</feature>
<reference evidence="3" key="1">
    <citation type="submission" date="2022-11" db="EMBL/GenBank/DDBJ databases">
        <authorList>
            <person name="Petersen C."/>
        </authorList>
    </citation>
    <scope>NUCLEOTIDE SEQUENCE</scope>
    <source>
        <strain evidence="3">IBT 34128</strain>
    </source>
</reference>